<dbReference type="Proteomes" id="UP000230002">
    <property type="component" value="Unassembled WGS sequence"/>
</dbReference>
<protein>
    <submittedName>
        <fullName evidence="2">Uncharacterized protein</fullName>
    </submittedName>
</protein>
<reference evidence="2 3" key="1">
    <citation type="journal article" date="2015" name="Sci. Rep.">
        <title>Chromosome-level genome map provides insights into diverse defense mechanisms in the medicinal fungus Ganoderma sinense.</title>
        <authorList>
            <person name="Zhu Y."/>
            <person name="Xu J."/>
            <person name="Sun C."/>
            <person name="Zhou S."/>
            <person name="Xu H."/>
            <person name="Nelson D.R."/>
            <person name="Qian J."/>
            <person name="Song J."/>
            <person name="Luo H."/>
            <person name="Xiang L."/>
            <person name="Li Y."/>
            <person name="Xu Z."/>
            <person name="Ji A."/>
            <person name="Wang L."/>
            <person name="Lu S."/>
            <person name="Hayward A."/>
            <person name="Sun W."/>
            <person name="Li X."/>
            <person name="Schwartz D.C."/>
            <person name="Wang Y."/>
            <person name="Chen S."/>
        </authorList>
    </citation>
    <scope>NUCLEOTIDE SEQUENCE [LARGE SCALE GENOMIC DNA]</scope>
    <source>
        <strain evidence="2 3">ZZ0214-1</strain>
    </source>
</reference>
<organism evidence="2 3">
    <name type="scientific">Ganoderma sinense ZZ0214-1</name>
    <dbReference type="NCBI Taxonomy" id="1077348"/>
    <lineage>
        <taxon>Eukaryota</taxon>
        <taxon>Fungi</taxon>
        <taxon>Dikarya</taxon>
        <taxon>Basidiomycota</taxon>
        <taxon>Agaricomycotina</taxon>
        <taxon>Agaricomycetes</taxon>
        <taxon>Polyporales</taxon>
        <taxon>Polyporaceae</taxon>
        <taxon>Ganoderma</taxon>
    </lineage>
</organism>
<feature type="compositionally biased region" description="Polar residues" evidence="1">
    <location>
        <begin position="218"/>
        <end position="227"/>
    </location>
</feature>
<proteinExistence type="predicted"/>
<sequence length="234" mass="25069">MSSSQPPESSTAHRRPNRLDDQARVAPYLTHVVTHHGQLTLIPPQNAGRIRKPTKKKKQSANRNPLDDEEPRFTTAVPLSSSRKLQPASAHIRTRKHAISTPSPASASPTAASSSPRRFDPVIDDPSIPDYPPPSFEDAIAAPYVPPHLSSSGTPDSPQLPPVESHDHDTMSIDSSAQSQYDSEHPMTSSLPSLSAPTSVVSVTPSTIYASPAAASQLEDSPASSHVSLVRTFE</sequence>
<dbReference type="AlphaFoldDB" id="A0A2G8S390"/>
<keyword evidence="3" id="KW-1185">Reference proteome</keyword>
<feature type="compositionally biased region" description="Low complexity" evidence="1">
    <location>
        <begin position="100"/>
        <end position="116"/>
    </location>
</feature>
<evidence type="ECO:0000313" key="2">
    <source>
        <dbReference type="EMBL" id="PIL28214.1"/>
    </source>
</evidence>
<dbReference type="OrthoDB" id="8062037at2759"/>
<feature type="compositionally biased region" description="Polar residues" evidence="1">
    <location>
        <begin position="172"/>
        <end position="181"/>
    </location>
</feature>
<comment type="caution">
    <text evidence="2">The sequence shown here is derived from an EMBL/GenBank/DDBJ whole genome shotgun (WGS) entry which is preliminary data.</text>
</comment>
<feature type="compositionally biased region" description="Low complexity" evidence="1">
    <location>
        <begin position="188"/>
        <end position="207"/>
    </location>
</feature>
<feature type="compositionally biased region" description="Basic residues" evidence="1">
    <location>
        <begin position="49"/>
        <end position="60"/>
    </location>
</feature>
<name>A0A2G8S390_9APHY</name>
<feature type="region of interest" description="Disordered" evidence="1">
    <location>
        <begin position="1"/>
        <end position="234"/>
    </location>
</feature>
<dbReference type="STRING" id="1077348.A0A2G8S390"/>
<evidence type="ECO:0000256" key="1">
    <source>
        <dbReference type="SAM" id="MobiDB-lite"/>
    </source>
</evidence>
<accession>A0A2G8S390</accession>
<evidence type="ECO:0000313" key="3">
    <source>
        <dbReference type="Proteomes" id="UP000230002"/>
    </source>
</evidence>
<feature type="compositionally biased region" description="Polar residues" evidence="1">
    <location>
        <begin position="1"/>
        <end position="10"/>
    </location>
</feature>
<gene>
    <name evidence="2" type="ORF">GSI_09626</name>
</gene>
<dbReference type="EMBL" id="AYKW01000026">
    <property type="protein sequence ID" value="PIL28214.1"/>
    <property type="molecule type" value="Genomic_DNA"/>
</dbReference>